<keyword evidence="2" id="KW-0813">Transport</keyword>
<evidence type="ECO:0000256" key="5">
    <source>
        <dbReference type="ARBA" id="ARBA00023136"/>
    </source>
</evidence>
<dbReference type="PANTHER" id="PTHR48020">
    <property type="entry name" value="PROTON MYO-INOSITOL COTRANSPORTER"/>
    <property type="match status" value="1"/>
</dbReference>
<name>X1KYF9_9ZZZZ</name>
<dbReference type="GO" id="GO:0016020">
    <property type="term" value="C:membrane"/>
    <property type="evidence" value="ECO:0007669"/>
    <property type="project" value="UniProtKB-SubCell"/>
</dbReference>
<evidence type="ECO:0000256" key="6">
    <source>
        <dbReference type="SAM" id="Phobius"/>
    </source>
</evidence>
<dbReference type="GO" id="GO:0022857">
    <property type="term" value="F:transmembrane transporter activity"/>
    <property type="evidence" value="ECO:0007669"/>
    <property type="project" value="InterPro"/>
</dbReference>
<dbReference type="InterPro" id="IPR005828">
    <property type="entry name" value="MFS_sugar_transport-like"/>
</dbReference>
<accession>X1KYF9</accession>
<gene>
    <name evidence="8" type="ORF">S06H3_10937</name>
</gene>
<dbReference type="InterPro" id="IPR036259">
    <property type="entry name" value="MFS_trans_sf"/>
</dbReference>
<evidence type="ECO:0000256" key="1">
    <source>
        <dbReference type="ARBA" id="ARBA00004370"/>
    </source>
</evidence>
<dbReference type="InterPro" id="IPR050814">
    <property type="entry name" value="Myo-inositol_Transporter"/>
</dbReference>
<sequence>MFSLWLGCTALTLTFPYLKGGLGAHGAFWLYGVICVIGFVVIFLKLPETKGKSLEDIERELVD</sequence>
<organism evidence="8">
    <name type="scientific">marine sediment metagenome</name>
    <dbReference type="NCBI Taxonomy" id="412755"/>
    <lineage>
        <taxon>unclassified sequences</taxon>
        <taxon>metagenomes</taxon>
        <taxon>ecological metagenomes</taxon>
    </lineage>
</organism>
<protein>
    <recommendedName>
        <fullName evidence="7">Major facilitator superfamily (MFS) profile domain-containing protein</fullName>
    </recommendedName>
</protein>
<keyword evidence="5 6" id="KW-0472">Membrane</keyword>
<dbReference type="EMBL" id="BARV01005181">
    <property type="protein sequence ID" value="GAI12117.1"/>
    <property type="molecule type" value="Genomic_DNA"/>
</dbReference>
<dbReference type="Gene3D" id="1.20.1250.20">
    <property type="entry name" value="MFS general substrate transporter like domains"/>
    <property type="match status" value="1"/>
</dbReference>
<dbReference type="Pfam" id="PF00083">
    <property type="entry name" value="Sugar_tr"/>
    <property type="match status" value="1"/>
</dbReference>
<dbReference type="InterPro" id="IPR020846">
    <property type="entry name" value="MFS_dom"/>
</dbReference>
<keyword evidence="4 6" id="KW-1133">Transmembrane helix</keyword>
<keyword evidence="3 6" id="KW-0812">Transmembrane</keyword>
<proteinExistence type="predicted"/>
<reference evidence="8" key="1">
    <citation type="journal article" date="2014" name="Front. Microbiol.">
        <title>High frequency of phylogenetically diverse reductive dehalogenase-homologous genes in deep subseafloor sedimentary metagenomes.</title>
        <authorList>
            <person name="Kawai M."/>
            <person name="Futagami T."/>
            <person name="Toyoda A."/>
            <person name="Takaki Y."/>
            <person name="Nishi S."/>
            <person name="Hori S."/>
            <person name="Arai W."/>
            <person name="Tsubouchi T."/>
            <person name="Morono Y."/>
            <person name="Uchiyama I."/>
            <person name="Ito T."/>
            <person name="Fujiyama A."/>
            <person name="Inagaki F."/>
            <person name="Takami H."/>
        </authorList>
    </citation>
    <scope>NUCLEOTIDE SEQUENCE</scope>
    <source>
        <strain evidence="8">Expedition CK06-06</strain>
    </source>
</reference>
<dbReference type="AlphaFoldDB" id="X1KYF9"/>
<dbReference type="SUPFAM" id="SSF103473">
    <property type="entry name" value="MFS general substrate transporter"/>
    <property type="match status" value="1"/>
</dbReference>
<evidence type="ECO:0000256" key="2">
    <source>
        <dbReference type="ARBA" id="ARBA00022448"/>
    </source>
</evidence>
<evidence type="ECO:0000256" key="3">
    <source>
        <dbReference type="ARBA" id="ARBA00022692"/>
    </source>
</evidence>
<feature type="transmembrane region" description="Helical" evidence="6">
    <location>
        <begin position="26"/>
        <end position="44"/>
    </location>
</feature>
<dbReference type="PANTHER" id="PTHR48020:SF12">
    <property type="entry name" value="PROTON MYO-INOSITOL COTRANSPORTER"/>
    <property type="match status" value="1"/>
</dbReference>
<dbReference type="PROSITE" id="PS50850">
    <property type="entry name" value="MFS"/>
    <property type="match status" value="1"/>
</dbReference>
<evidence type="ECO:0000256" key="4">
    <source>
        <dbReference type="ARBA" id="ARBA00022989"/>
    </source>
</evidence>
<evidence type="ECO:0000259" key="7">
    <source>
        <dbReference type="PROSITE" id="PS50850"/>
    </source>
</evidence>
<evidence type="ECO:0000313" key="8">
    <source>
        <dbReference type="EMBL" id="GAI12117.1"/>
    </source>
</evidence>
<comment type="caution">
    <text evidence="8">The sequence shown here is derived from an EMBL/GenBank/DDBJ whole genome shotgun (WGS) entry which is preliminary data.</text>
</comment>
<feature type="domain" description="Major facilitator superfamily (MFS) profile" evidence="7">
    <location>
        <begin position="1"/>
        <end position="50"/>
    </location>
</feature>
<comment type="subcellular location">
    <subcellularLocation>
        <location evidence="1">Membrane</location>
    </subcellularLocation>
</comment>